<evidence type="ECO:0000256" key="3">
    <source>
        <dbReference type="ARBA" id="ARBA00022741"/>
    </source>
</evidence>
<dbReference type="InterPro" id="IPR023457">
    <property type="entry name" value="Met-tRNA_synth_2"/>
</dbReference>
<dbReference type="Gene3D" id="1.10.730.10">
    <property type="entry name" value="Isoleucyl-tRNA Synthetase, Domain 1"/>
    <property type="match status" value="1"/>
</dbReference>
<dbReference type="CDD" id="cd07957">
    <property type="entry name" value="Anticodon_Ia_Met"/>
    <property type="match status" value="1"/>
</dbReference>
<dbReference type="SUPFAM" id="SSF47323">
    <property type="entry name" value="Anticodon-binding domain of a subclass of class I aminoacyl-tRNA synthetases"/>
    <property type="match status" value="1"/>
</dbReference>
<dbReference type="Gene3D" id="3.40.50.620">
    <property type="entry name" value="HUPs"/>
    <property type="match status" value="1"/>
</dbReference>
<dbReference type="PRINTS" id="PR01041">
    <property type="entry name" value="TRNASYNTHMET"/>
</dbReference>
<dbReference type="GO" id="GO:0006431">
    <property type="term" value="P:methionyl-tRNA aminoacylation"/>
    <property type="evidence" value="ECO:0007669"/>
    <property type="project" value="InterPro"/>
</dbReference>
<keyword evidence="3" id="KW-0547">Nucleotide-binding</keyword>
<evidence type="ECO:0000259" key="7">
    <source>
        <dbReference type="Pfam" id="PF09334"/>
    </source>
</evidence>
<feature type="domain" description="Methionyl/Leucyl tRNA synthetase" evidence="7">
    <location>
        <begin position="2"/>
        <end position="204"/>
    </location>
</feature>
<dbReference type="Gene3D" id="2.170.220.10">
    <property type="match status" value="1"/>
</dbReference>
<evidence type="ECO:0000256" key="2">
    <source>
        <dbReference type="ARBA" id="ARBA00022598"/>
    </source>
</evidence>
<dbReference type="InterPro" id="IPR015413">
    <property type="entry name" value="Methionyl/Leucyl_tRNA_Synth"/>
</dbReference>
<evidence type="ECO:0000313" key="8">
    <source>
        <dbReference type="EMBL" id="SVD36256.1"/>
    </source>
</evidence>
<sequence>REKNYYFKLGRHQQWLIDYIEANPDFVAPDYRRNEVLGFLKNEKLEDLCISRPKERLEWGIPLPFDPDYVTYVWFDALVNYLSIPRSRGEEASLWPADIHVIGKDILKFHAVYWPIMLKAAGLELPKQVLVHGWWQKDDQKMSKSTGNVVDPVEVIDEWGLDAFRYYVVRELAIGPDGNWTDEGFATRYGAELANGLGNLVNRSLSMLNRYREGVVPAPHDELAAEAIAARDKLVKQLRANELQAGLMTIWSYIARLNQYVDETAPFKIAKDPEQAERLGEGLYNLAESCR</sequence>
<gene>
    <name evidence="8" type="ORF">METZ01_LOCUS389110</name>
</gene>
<evidence type="ECO:0000256" key="4">
    <source>
        <dbReference type="ARBA" id="ARBA00022840"/>
    </source>
</evidence>
<dbReference type="GO" id="GO:0004825">
    <property type="term" value="F:methionine-tRNA ligase activity"/>
    <property type="evidence" value="ECO:0007669"/>
    <property type="project" value="UniProtKB-EC"/>
</dbReference>
<dbReference type="InterPro" id="IPR014729">
    <property type="entry name" value="Rossmann-like_a/b/a_fold"/>
</dbReference>
<accession>A0A382UPR5</accession>
<dbReference type="SUPFAM" id="SSF52374">
    <property type="entry name" value="Nucleotidylyl transferase"/>
    <property type="match status" value="1"/>
</dbReference>
<keyword evidence="4" id="KW-0067">ATP-binding</keyword>
<dbReference type="EC" id="6.1.1.10" evidence="1"/>
<reference evidence="8" key="1">
    <citation type="submission" date="2018-05" db="EMBL/GenBank/DDBJ databases">
        <authorList>
            <person name="Lanie J.A."/>
            <person name="Ng W.-L."/>
            <person name="Kazmierczak K.M."/>
            <person name="Andrzejewski T.M."/>
            <person name="Davidsen T.M."/>
            <person name="Wayne K.J."/>
            <person name="Tettelin H."/>
            <person name="Glass J.I."/>
            <person name="Rusch D."/>
            <person name="Podicherti R."/>
            <person name="Tsui H.-C.T."/>
            <person name="Winkler M.E."/>
        </authorList>
    </citation>
    <scope>NUCLEOTIDE SEQUENCE</scope>
</reference>
<name>A0A382UPR5_9ZZZZ</name>
<dbReference type="GO" id="GO:0005524">
    <property type="term" value="F:ATP binding"/>
    <property type="evidence" value="ECO:0007669"/>
    <property type="project" value="UniProtKB-KW"/>
</dbReference>
<dbReference type="Pfam" id="PF09334">
    <property type="entry name" value="tRNA-synt_1g"/>
    <property type="match status" value="1"/>
</dbReference>
<keyword evidence="2" id="KW-0436">Ligase</keyword>
<evidence type="ECO:0000256" key="1">
    <source>
        <dbReference type="ARBA" id="ARBA00012838"/>
    </source>
</evidence>
<dbReference type="PANTHER" id="PTHR43326">
    <property type="entry name" value="METHIONYL-TRNA SYNTHETASE"/>
    <property type="match status" value="1"/>
</dbReference>
<dbReference type="PANTHER" id="PTHR43326:SF1">
    <property type="entry name" value="METHIONINE--TRNA LIGASE, MITOCHONDRIAL"/>
    <property type="match status" value="1"/>
</dbReference>
<keyword evidence="6" id="KW-0030">Aminoacyl-tRNA synthetase</keyword>
<keyword evidence="5" id="KW-0648">Protein biosynthesis</keyword>
<protein>
    <recommendedName>
        <fullName evidence="1">methionine--tRNA ligase</fullName>
        <ecNumber evidence="1">6.1.1.10</ecNumber>
    </recommendedName>
</protein>
<dbReference type="AlphaFoldDB" id="A0A382UPR5"/>
<feature type="non-terminal residue" evidence="8">
    <location>
        <position position="291"/>
    </location>
</feature>
<proteinExistence type="predicted"/>
<evidence type="ECO:0000256" key="6">
    <source>
        <dbReference type="ARBA" id="ARBA00023146"/>
    </source>
</evidence>
<dbReference type="InterPro" id="IPR033911">
    <property type="entry name" value="MetRS_core"/>
</dbReference>
<feature type="non-terminal residue" evidence="8">
    <location>
        <position position="1"/>
    </location>
</feature>
<dbReference type="InterPro" id="IPR041872">
    <property type="entry name" value="Anticodon_Met"/>
</dbReference>
<dbReference type="EMBL" id="UINC01145867">
    <property type="protein sequence ID" value="SVD36256.1"/>
    <property type="molecule type" value="Genomic_DNA"/>
</dbReference>
<evidence type="ECO:0000256" key="5">
    <source>
        <dbReference type="ARBA" id="ARBA00022917"/>
    </source>
</evidence>
<dbReference type="InterPro" id="IPR009080">
    <property type="entry name" value="tRNAsynth_Ia_anticodon-bd"/>
</dbReference>
<organism evidence="8">
    <name type="scientific">marine metagenome</name>
    <dbReference type="NCBI Taxonomy" id="408172"/>
    <lineage>
        <taxon>unclassified sequences</taxon>
        <taxon>metagenomes</taxon>
        <taxon>ecological metagenomes</taxon>
    </lineage>
</organism>